<evidence type="ECO:0000313" key="6">
    <source>
        <dbReference type="Proteomes" id="UP000007799"/>
    </source>
</evidence>
<protein>
    <recommendedName>
        <fullName evidence="4">PH domain-containing protein</fullName>
    </recommendedName>
</protein>
<dbReference type="PANTHER" id="PTHR24070">
    <property type="entry name" value="RAS, DI-RAS, AND RHEB FAMILY MEMBERS OF SMALL GTPASE SUPERFAMILY"/>
    <property type="match status" value="1"/>
</dbReference>
<dbReference type="SMART" id="SM00174">
    <property type="entry name" value="RHO"/>
    <property type="match status" value="1"/>
</dbReference>
<dbReference type="InterPro" id="IPR027417">
    <property type="entry name" value="P-loop_NTPase"/>
</dbReference>
<dbReference type="SMART" id="SM00175">
    <property type="entry name" value="RAB"/>
    <property type="match status" value="1"/>
</dbReference>
<dbReference type="eggNOG" id="KOG0395">
    <property type="taxonomic scope" value="Eukaryota"/>
</dbReference>
<dbReference type="EMBL" id="GL832962">
    <property type="protein sequence ID" value="EGD82956.1"/>
    <property type="molecule type" value="Genomic_DNA"/>
</dbReference>
<dbReference type="GO" id="GO:0007165">
    <property type="term" value="P:signal transduction"/>
    <property type="evidence" value="ECO:0007669"/>
    <property type="project" value="InterPro"/>
</dbReference>
<dbReference type="SMART" id="SM00233">
    <property type="entry name" value="PH"/>
    <property type="match status" value="1"/>
</dbReference>
<sequence length="310" mass="35015">MNAENDARLHARQDSLADDNPTTFDDSESEDEDDGNDYDSKTFTVLVLGKSDVGKSSLLFQFANNSNYFPAQHHPTILDKFQLQRYVVGALQRVTFLDWGGEADYPTSRREAIADADGFVFVYSITDRSSLEAISELVEEVRVTKAKAYFPCVLVANKSDCDKQRAVPDTEGKSLAKSLQCPFFKTSAKTHDNVDNTFQTALERMVTFTQADFSGYLVKKGGGRSAFGRKNWKKRWFCLEGACLTYKKSYKSKKVLGRIEIPTIKAVIVTNNDDNKFEIVCPTRTFIIHAKDVHVKREWVTKLQTLVVNK</sequence>
<dbReference type="Pfam" id="PF00169">
    <property type="entry name" value="PH"/>
    <property type="match status" value="1"/>
</dbReference>
<dbReference type="KEGG" id="sre:PTSG_03591"/>
<dbReference type="Pfam" id="PF00071">
    <property type="entry name" value="Ras"/>
    <property type="match status" value="1"/>
</dbReference>
<dbReference type="SUPFAM" id="SSF52540">
    <property type="entry name" value="P-loop containing nucleoside triphosphate hydrolases"/>
    <property type="match status" value="1"/>
</dbReference>
<dbReference type="InterPro" id="IPR001806">
    <property type="entry name" value="Small_GTPase"/>
</dbReference>
<dbReference type="InterPro" id="IPR001849">
    <property type="entry name" value="PH_domain"/>
</dbReference>
<dbReference type="GO" id="GO:0005525">
    <property type="term" value="F:GTP binding"/>
    <property type="evidence" value="ECO:0007669"/>
    <property type="project" value="UniProtKB-KW"/>
</dbReference>
<name>F2U615_SALR5</name>
<dbReference type="RefSeq" id="XP_004995320.1">
    <property type="nucleotide sequence ID" value="XM_004995263.1"/>
</dbReference>
<dbReference type="PROSITE" id="PS51421">
    <property type="entry name" value="RAS"/>
    <property type="match status" value="1"/>
</dbReference>
<dbReference type="GO" id="GO:0003924">
    <property type="term" value="F:GTPase activity"/>
    <property type="evidence" value="ECO:0007669"/>
    <property type="project" value="InterPro"/>
</dbReference>
<keyword evidence="6" id="KW-1185">Reference proteome</keyword>
<keyword evidence="1" id="KW-0547">Nucleotide-binding</keyword>
<evidence type="ECO:0000256" key="3">
    <source>
        <dbReference type="SAM" id="MobiDB-lite"/>
    </source>
</evidence>
<dbReference type="AlphaFoldDB" id="F2U615"/>
<dbReference type="InterPro" id="IPR005225">
    <property type="entry name" value="Small_GTP-bd"/>
</dbReference>
<dbReference type="InterPro" id="IPR020849">
    <property type="entry name" value="Small_GTPase_Ras-type"/>
</dbReference>
<dbReference type="GO" id="GO:0016020">
    <property type="term" value="C:membrane"/>
    <property type="evidence" value="ECO:0007669"/>
    <property type="project" value="InterPro"/>
</dbReference>
<dbReference type="PROSITE" id="PS51419">
    <property type="entry name" value="RAB"/>
    <property type="match status" value="1"/>
</dbReference>
<dbReference type="SMART" id="SM00173">
    <property type="entry name" value="RAS"/>
    <property type="match status" value="1"/>
</dbReference>
<evidence type="ECO:0000313" key="5">
    <source>
        <dbReference type="EMBL" id="EGD82956.1"/>
    </source>
</evidence>
<gene>
    <name evidence="5" type="ORF">PTSG_03591</name>
</gene>
<dbReference type="PRINTS" id="PR00449">
    <property type="entry name" value="RASTRNSFRMNG"/>
</dbReference>
<feature type="compositionally biased region" description="Basic and acidic residues" evidence="3">
    <location>
        <begin position="1"/>
        <end position="15"/>
    </location>
</feature>
<proteinExistence type="predicted"/>
<dbReference type="OrthoDB" id="5239715at2759"/>
<feature type="compositionally biased region" description="Acidic residues" evidence="3">
    <location>
        <begin position="25"/>
        <end position="37"/>
    </location>
</feature>
<dbReference type="STRING" id="946362.F2U615"/>
<dbReference type="GeneID" id="16075903"/>
<feature type="region of interest" description="Disordered" evidence="3">
    <location>
        <begin position="1"/>
        <end position="37"/>
    </location>
</feature>
<dbReference type="eggNOG" id="KOG4229">
    <property type="taxonomic scope" value="Eukaryota"/>
</dbReference>
<dbReference type="Gene3D" id="3.40.50.300">
    <property type="entry name" value="P-loop containing nucleotide triphosphate hydrolases"/>
    <property type="match status" value="1"/>
</dbReference>
<organism evidence="6">
    <name type="scientific">Salpingoeca rosetta (strain ATCC 50818 / BSB-021)</name>
    <dbReference type="NCBI Taxonomy" id="946362"/>
    <lineage>
        <taxon>Eukaryota</taxon>
        <taxon>Choanoflagellata</taxon>
        <taxon>Craspedida</taxon>
        <taxon>Salpingoecidae</taxon>
        <taxon>Salpingoeca</taxon>
    </lineage>
</organism>
<reference evidence="5" key="1">
    <citation type="submission" date="2009-08" db="EMBL/GenBank/DDBJ databases">
        <title>Annotation of Salpingoeca rosetta.</title>
        <authorList>
            <consortium name="The Broad Institute Genome Sequencing Platform"/>
            <person name="Russ C."/>
            <person name="Cuomo C."/>
            <person name="Burger G."/>
            <person name="Gray M.W."/>
            <person name="Holland P.W.H."/>
            <person name="King N."/>
            <person name="Lang F.B.F."/>
            <person name="Roger A.J."/>
            <person name="Ruiz-Trillo I."/>
            <person name="Young S.K."/>
            <person name="Zeng Q."/>
            <person name="Gargeya S."/>
            <person name="Alvarado L."/>
            <person name="Berlin A."/>
            <person name="Chapman S.B."/>
            <person name="Chen Z."/>
            <person name="Freedman E."/>
            <person name="Gellesch M."/>
            <person name="Goldberg J."/>
            <person name="Griggs A."/>
            <person name="Gujja S."/>
            <person name="Heilman E."/>
            <person name="Heiman D."/>
            <person name="Howarth C."/>
            <person name="Mehta T."/>
            <person name="Neiman D."/>
            <person name="Pearson M."/>
            <person name="Roberts A."/>
            <person name="Saif S."/>
            <person name="Shea T."/>
            <person name="Shenoy N."/>
            <person name="Sisk P."/>
            <person name="Stolte C."/>
            <person name="Sykes S."/>
            <person name="White J."/>
            <person name="Yandava C."/>
            <person name="Haas B."/>
            <person name="Nusbaum C."/>
            <person name="Birren B."/>
        </authorList>
    </citation>
    <scope>NUCLEOTIDE SEQUENCE [LARGE SCALE GENOMIC DNA]</scope>
    <source>
        <strain evidence="5">ATCC 50818</strain>
    </source>
</reference>
<dbReference type="Proteomes" id="UP000007799">
    <property type="component" value="Unassembled WGS sequence"/>
</dbReference>
<dbReference type="SUPFAM" id="SSF50729">
    <property type="entry name" value="PH domain-like"/>
    <property type="match status" value="1"/>
</dbReference>
<keyword evidence="2" id="KW-0342">GTP-binding</keyword>
<dbReference type="InParanoid" id="F2U615"/>
<feature type="domain" description="PH" evidence="4">
    <location>
        <begin position="210"/>
        <end position="308"/>
    </location>
</feature>
<accession>F2U615</accession>
<dbReference type="InterPro" id="IPR011993">
    <property type="entry name" value="PH-like_dom_sf"/>
</dbReference>
<dbReference type="NCBIfam" id="TIGR00231">
    <property type="entry name" value="small_GTP"/>
    <property type="match status" value="1"/>
</dbReference>
<evidence type="ECO:0000259" key="4">
    <source>
        <dbReference type="PROSITE" id="PS50003"/>
    </source>
</evidence>
<evidence type="ECO:0000256" key="2">
    <source>
        <dbReference type="ARBA" id="ARBA00023134"/>
    </source>
</evidence>
<dbReference type="PROSITE" id="PS50003">
    <property type="entry name" value="PH_DOMAIN"/>
    <property type="match status" value="1"/>
</dbReference>
<evidence type="ECO:0000256" key="1">
    <source>
        <dbReference type="ARBA" id="ARBA00022741"/>
    </source>
</evidence>
<dbReference type="Gene3D" id="2.30.29.30">
    <property type="entry name" value="Pleckstrin-homology domain (PH domain)/Phosphotyrosine-binding domain (PTB)"/>
    <property type="match status" value="1"/>
</dbReference>